<dbReference type="AlphaFoldDB" id="A0A0K1SSE3"/>
<name>A0A0K1SSE3_9CREN</name>
<evidence type="ECO:0000313" key="5">
    <source>
        <dbReference type="EMBL" id="AKV82141.1"/>
    </source>
</evidence>
<dbReference type="EMBL" id="CP012176">
    <property type="protein sequence ID" value="AKV83951.1"/>
    <property type="molecule type" value="Genomic_DNA"/>
</dbReference>
<dbReference type="InterPro" id="IPR021151">
    <property type="entry name" value="GINS_A"/>
</dbReference>
<dbReference type="CDD" id="cd11714">
    <property type="entry name" value="GINS_A_archaea"/>
    <property type="match status" value="1"/>
</dbReference>
<dbReference type="EMBL" id="CP012173">
    <property type="protein sequence ID" value="AKV77649.1"/>
    <property type="molecule type" value="Genomic_DNA"/>
</dbReference>
<dbReference type="Proteomes" id="UP000062475">
    <property type="component" value="Chromosome"/>
</dbReference>
<dbReference type="EMBL" id="CP012175">
    <property type="protein sequence ID" value="AKV82141.1"/>
    <property type="molecule type" value="Genomic_DNA"/>
</dbReference>
<evidence type="ECO:0000313" key="10">
    <source>
        <dbReference type="Proteomes" id="UP000062475"/>
    </source>
</evidence>
<evidence type="ECO:0000313" key="11">
    <source>
        <dbReference type="Proteomes" id="UP000068832"/>
    </source>
</evidence>
<dbReference type="Proteomes" id="UP000061362">
    <property type="component" value="Chromosome"/>
</dbReference>
<evidence type="ECO:0000313" key="8">
    <source>
        <dbReference type="Proteomes" id="UP000061362"/>
    </source>
</evidence>
<dbReference type="EMBL" id="CP012174">
    <property type="protein sequence ID" value="AKV79896.1"/>
    <property type="molecule type" value="Genomic_DNA"/>
</dbReference>
<dbReference type="Pfam" id="PF05916">
    <property type="entry name" value="Sld5"/>
    <property type="match status" value="1"/>
</dbReference>
<gene>
    <name evidence="2" type="ORF">MsedA_2094</name>
    <name evidence="3" type="ORF">MsedB_2096</name>
    <name evidence="4" type="ORF">MsedC_2094</name>
    <name evidence="5" type="ORF">MsedD_2095</name>
    <name evidence="6" type="ORF">MsedE_2096</name>
</gene>
<feature type="domain" description="GINS subunit" evidence="1">
    <location>
        <begin position="66"/>
        <end position="168"/>
    </location>
</feature>
<dbReference type="EMBL" id="CP012172">
    <property type="protein sequence ID" value="AKV75405.1"/>
    <property type="molecule type" value="Genomic_DNA"/>
</dbReference>
<dbReference type="OrthoDB" id="36229at2157"/>
<evidence type="ECO:0000313" key="7">
    <source>
        <dbReference type="Proteomes" id="UP000056255"/>
    </source>
</evidence>
<evidence type="ECO:0000313" key="2">
    <source>
        <dbReference type="EMBL" id="AKV75405.1"/>
    </source>
</evidence>
<sequence>MIKAKYRALGRLVKTWKRRVEVLDDTFTIDLGMEEVKLAKGSQSELPSWLIEVLEPEGYVSQIPVTIEEISKYLYQEKQNATVPGSLVQIPWDFYMRARYTLKKLSGSSSPSDLENYRRLSYMVNELQRLRIRKIVQLASLNVFDQTLINKMTPEENLVFQDLRLSLTLIGEGDGDSAV</sequence>
<evidence type="ECO:0000313" key="3">
    <source>
        <dbReference type="EMBL" id="AKV77649.1"/>
    </source>
</evidence>
<evidence type="ECO:0000259" key="1">
    <source>
        <dbReference type="Pfam" id="PF05916"/>
    </source>
</evidence>
<evidence type="ECO:0000313" key="4">
    <source>
        <dbReference type="EMBL" id="AKV79896.1"/>
    </source>
</evidence>
<accession>A0A0K1SSE3</accession>
<organism evidence="3 10">
    <name type="scientific">Metallosphaera sedula</name>
    <dbReference type="NCBI Taxonomy" id="43687"/>
    <lineage>
        <taxon>Archaea</taxon>
        <taxon>Thermoproteota</taxon>
        <taxon>Thermoprotei</taxon>
        <taxon>Sulfolobales</taxon>
        <taxon>Sulfolobaceae</taxon>
        <taxon>Metallosphaera</taxon>
    </lineage>
</organism>
<reference evidence="6 7" key="2">
    <citation type="submission" date="2015-07" db="EMBL/GenBank/DDBJ databases">
        <title>Physiological, transcriptional responses and genome re-sequencing of acid resistant extremely thermoacidophilic Metallosphaera sedula SARC-M1.</title>
        <authorList>
            <person name="Ai C."/>
            <person name="McCarthy S."/>
            <person name="Eckrich V."/>
            <person name="Rudrappa D."/>
            <person name="Qiu G."/>
            <person name="Blum P."/>
        </authorList>
    </citation>
    <scope>NUCLEOTIDE SEQUENCE [LARGE SCALE GENOMIC DNA]</scope>
    <source>
        <strain evidence="6 7">SARC-M1</strain>
    </source>
</reference>
<dbReference type="Proteomes" id="UP000068832">
    <property type="component" value="Chromosome"/>
</dbReference>
<protein>
    <recommendedName>
        <fullName evidence="1">GINS subunit domain-containing protein</fullName>
    </recommendedName>
</protein>
<proteinExistence type="predicted"/>
<dbReference type="Proteomes" id="UP000056255">
    <property type="component" value="Chromosome"/>
</dbReference>
<dbReference type="Gene3D" id="1.20.58.2050">
    <property type="match status" value="1"/>
</dbReference>
<dbReference type="InterPro" id="IPR038437">
    <property type="entry name" value="GINS_Psf3_sf"/>
</dbReference>
<dbReference type="Proteomes" id="UP000062398">
    <property type="component" value="Chromosome"/>
</dbReference>
<evidence type="ECO:0000313" key="9">
    <source>
        <dbReference type="Proteomes" id="UP000062398"/>
    </source>
</evidence>
<evidence type="ECO:0000313" key="6">
    <source>
        <dbReference type="EMBL" id="AKV83951.1"/>
    </source>
</evidence>
<dbReference type="PATRIC" id="fig|43687.5.peg.2201"/>
<reference evidence="8 9" key="1">
    <citation type="journal article" date="2015" name="Genome Announc.">
        <title>Complete Genome Sequences of Evolved Arsenate-Resistant Metallosphaera sedula Strains.</title>
        <authorList>
            <person name="Ai C."/>
            <person name="McCarthy S."/>
            <person name="Schackwitz W."/>
            <person name="Martin J."/>
            <person name="Lipzen A."/>
            <person name="Blum P."/>
        </authorList>
    </citation>
    <scope>NUCLEOTIDE SEQUENCE [LARGE SCALE GENOMIC DNA]</scope>
    <source>
        <strain evidence="4 9">ARS120-1</strain>
        <strain evidence="5 8">ARS120-2</strain>
        <strain evidence="2 11">ARS50-1</strain>
        <strain evidence="3 10">ARS50-2</strain>
    </source>
</reference>